<evidence type="ECO:0000259" key="2">
    <source>
        <dbReference type="Pfam" id="PF14111"/>
    </source>
</evidence>
<evidence type="ECO:0000259" key="3">
    <source>
        <dbReference type="Pfam" id="PF14392"/>
    </source>
</evidence>
<feature type="region of interest" description="Disordered" evidence="1">
    <location>
        <begin position="449"/>
        <end position="474"/>
    </location>
</feature>
<dbReference type="InterPro" id="IPR025558">
    <property type="entry name" value="DUF4283"/>
</dbReference>
<comment type="caution">
    <text evidence="4">The sequence shown here is derived from an EMBL/GenBank/DDBJ whole genome shotgun (WGS) entry which is preliminary data.</text>
</comment>
<dbReference type="Pfam" id="PF14392">
    <property type="entry name" value="zf-CCHC_4"/>
    <property type="match status" value="1"/>
</dbReference>
<protein>
    <recommendedName>
        <fullName evidence="6">DUF4283 domain-containing protein</fullName>
    </recommendedName>
</protein>
<dbReference type="PANTHER" id="PTHR31286">
    <property type="entry name" value="GLYCINE-RICH CELL WALL STRUCTURAL PROTEIN 1.8-LIKE"/>
    <property type="match status" value="1"/>
</dbReference>
<dbReference type="InterPro" id="IPR040256">
    <property type="entry name" value="At4g02000-like"/>
</dbReference>
<sequence>MADLKSKGILYEDDDEPIRLTDQDGVIKEFRMSLIANYLGNGKFLFNFSCEEDLKSVLRKGPFHYNYCMFVLVRWEPILHDDYLWIIPFWVRVIGIPLHLWNVNNLRSIGGRLDHVDTLELEEGRMLIDIDSRRPLKFKRKGEYEGEEVTIEFKYDMLFKHCTICGLMSHEKGSCPTINTSRPQSLMERGGVFARVQLPNEKYGRQALLGEQCKREVESSHQPQLKNDRNREVTSREFDARRNHDYRGRFYEENKYQSGNSGATDRYMSHSNRIIRRRDEVPKGSRYGGSRYGGRPYDRRADQTWREKKMVKDSGIEKTVADSLGGSSQSHAVVPYEHISDKNLTPSRDELTQRSVEQASGGNQGIKRLASAILTPSHDPLRLADNVTVRDRSVALSPTFSPNGPSVEAENEQMIGALNNMELLDTGGGMMDCDGQDDNLLSDDLMDMEEQARSSSLADVSPAHKAHKVGDLHK</sequence>
<proteinExistence type="predicted"/>
<evidence type="ECO:0000256" key="1">
    <source>
        <dbReference type="SAM" id="MobiDB-lite"/>
    </source>
</evidence>
<evidence type="ECO:0000313" key="4">
    <source>
        <dbReference type="EMBL" id="KAH0872558.1"/>
    </source>
</evidence>
<feature type="compositionally biased region" description="Basic and acidic residues" evidence="1">
    <location>
        <begin position="226"/>
        <end position="240"/>
    </location>
</feature>
<accession>A0ABQ7YX98</accession>
<feature type="region of interest" description="Disordered" evidence="1">
    <location>
        <begin position="216"/>
        <end position="240"/>
    </location>
</feature>
<feature type="domain" description="Zinc knuckle CX2CX4HX4C" evidence="3">
    <location>
        <begin position="130"/>
        <end position="176"/>
    </location>
</feature>
<dbReference type="InterPro" id="IPR025836">
    <property type="entry name" value="Zn_knuckle_CX2CX4HX4C"/>
</dbReference>
<dbReference type="PANTHER" id="PTHR31286:SF162">
    <property type="entry name" value="DUF4283 DOMAIN-CONTAINING PROTEIN-RELATED"/>
    <property type="match status" value="1"/>
</dbReference>
<keyword evidence="5" id="KW-1185">Reference proteome</keyword>
<dbReference type="Proteomes" id="UP000824890">
    <property type="component" value="Unassembled WGS sequence"/>
</dbReference>
<feature type="domain" description="DUF4283" evidence="2">
    <location>
        <begin position="38"/>
        <end position="77"/>
    </location>
</feature>
<name>A0ABQ7YX98_BRANA</name>
<reference evidence="4 5" key="1">
    <citation type="submission" date="2021-05" db="EMBL/GenBank/DDBJ databases">
        <title>Genome Assembly of Synthetic Allotetraploid Brassica napus Reveals Homoeologous Exchanges between Subgenomes.</title>
        <authorList>
            <person name="Davis J.T."/>
        </authorList>
    </citation>
    <scope>NUCLEOTIDE SEQUENCE [LARGE SCALE GENOMIC DNA]</scope>
    <source>
        <strain evidence="5">cv. Da-Ae</strain>
        <tissue evidence="4">Seedling</tissue>
    </source>
</reference>
<evidence type="ECO:0008006" key="6">
    <source>
        <dbReference type="Google" id="ProtNLM"/>
    </source>
</evidence>
<gene>
    <name evidence="4" type="ORF">HID58_069920</name>
</gene>
<evidence type="ECO:0000313" key="5">
    <source>
        <dbReference type="Proteomes" id="UP000824890"/>
    </source>
</evidence>
<organism evidence="4 5">
    <name type="scientific">Brassica napus</name>
    <name type="common">Rape</name>
    <dbReference type="NCBI Taxonomy" id="3708"/>
    <lineage>
        <taxon>Eukaryota</taxon>
        <taxon>Viridiplantae</taxon>
        <taxon>Streptophyta</taxon>
        <taxon>Embryophyta</taxon>
        <taxon>Tracheophyta</taxon>
        <taxon>Spermatophyta</taxon>
        <taxon>Magnoliopsida</taxon>
        <taxon>eudicotyledons</taxon>
        <taxon>Gunneridae</taxon>
        <taxon>Pentapetalae</taxon>
        <taxon>rosids</taxon>
        <taxon>malvids</taxon>
        <taxon>Brassicales</taxon>
        <taxon>Brassicaceae</taxon>
        <taxon>Brassiceae</taxon>
        <taxon>Brassica</taxon>
    </lineage>
</organism>
<feature type="region of interest" description="Disordered" evidence="1">
    <location>
        <begin position="321"/>
        <end position="348"/>
    </location>
</feature>
<dbReference type="EMBL" id="JAGKQM010000016">
    <property type="protein sequence ID" value="KAH0872558.1"/>
    <property type="molecule type" value="Genomic_DNA"/>
</dbReference>
<dbReference type="Pfam" id="PF14111">
    <property type="entry name" value="DUF4283"/>
    <property type="match status" value="1"/>
</dbReference>